<gene>
    <name evidence="13" type="ORF">I596_3625</name>
</gene>
<dbReference type="PROSITE" id="PS51012">
    <property type="entry name" value="ABC_TM2"/>
    <property type="match status" value="1"/>
</dbReference>
<dbReference type="InterPro" id="IPR047817">
    <property type="entry name" value="ABC2_TM_bact-type"/>
</dbReference>
<evidence type="ECO:0000256" key="2">
    <source>
        <dbReference type="ARBA" id="ARBA00007783"/>
    </source>
</evidence>
<keyword evidence="6 11" id="KW-0812">Transmembrane</keyword>
<keyword evidence="8 11" id="KW-1133">Transmembrane helix</keyword>
<comment type="subcellular location">
    <subcellularLocation>
        <location evidence="11">Cell inner membrane</location>
        <topology evidence="11">Multi-pass membrane protein</topology>
    </subcellularLocation>
    <subcellularLocation>
        <location evidence="1">Cell membrane</location>
        <topology evidence="1">Multi-pass membrane protein</topology>
    </subcellularLocation>
</comment>
<reference evidence="13 14" key="1">
    <citation type="submission" date="2016-04" db="EMBL/GenBank/DDBJ databases">
        <title>Complete genome sequence of Dokdonella koreensis DS-123T.</title>
        <authorList>
            <person name="Kim J.F."/>
            <person name="Lee H."/>
            <person name="Kwak M.-J."/>
        </authorList>
    </citation>
    <scope>NUCLEOTIDE SEQUENCE [LARGE SCALE GENOMIC DNA]</scope>
    <source>
        <strain evidence="13 14">DS-123</strain>
    </source>
</reference>
<keyword evidence="7" id="KW-0972">Capsule biogenesis/degradation</keyword>
<dbReference type="PANTHER" id="PTHR30413">
    <property type="entry name" value="INNER MEMBRANE TRANSPORT PERMEASE"/>
    <property type="match status" value="1"/>
</dbReference>
<dbReference type="Proteomes" id="UP000076830">
    <property type="component" value="Chromosome"/>
</dbReference>
<feature type="transmembrane region" description="Helical" evidence="11">
    <location>
        <begin position="166"/>
        <end position="186"/>
    </location>
</feature>
<evidence type="ECO:0000256" key="10">
    <source>
        <dbReference type="ARBA" id="ARBA00023136"/>
    </source>
</evidence>
<evidence type="ECO:0000256" key="1">
    <source>
        <dbReference type="ARBA" id="ARBA00004651"/>
    </source>
</evidence>
<evidence type="ECO:0000313" key="14">
    <source>
        <dbReference type="Proteomes" id="UP000076830"/>
    </source>
</evidence>
<dbReference type="OrthoDB" id="9786910at2"/>
<evidence type="ECO:0000256" key="9">
    <source>
        <dbReference type="ARBA" id="ARBA00023047"/>
    </source>
</evidence>
<dbReference type="InterPro" id="IPR013525">
    <property type="entry name" value="ABC2_TM"/>
</dbReference>
<dbReference type="PANTHER" id="PTHR30413:SF10">
    <property type="entry name" value="CAPSULE POLYSACCHARIDE EXPORT INNER-MEMBRANE PROTEIN CTRC"/>
    <property type="match status" value="1"/>
</dbReference>
<dbReference type="GO" id="GO:0140359">
    <property type="term" value="F:ABC-type transporter activity"/>
    <property type="evidence" value="ECO:0007669"/>
    <property type="project" value="InterPro"/>
</dbReference>
<dbReference type="STRING" id="1300342.I596_3625"/>
<keyword evidence="14" id="KW-1185">Reference proteome</keyword>
<dbReference type="GO" id="GO:0015920">
    <property type="term" value="P:lipopolysaccharide transport"/>
    <property type="evidence" value="ECO:0007669"/>
    <property type="project" value="TreeGrafter"/>
</dbReference>
<evidence type="ECO:0000313" key="13">
    <source>
        <dbReference type="EMBL" id="ANB19613.1"/>
    </source>
</evidence>
<dbReference type="Pfam" id="PF01061">
    <property type="entry name" value="ABC2_membrane"/>
    <property type="match status" value="1"/>
</dbReference>
<accession>A0A160DZI5</accession>
<evidence type="ECO:0000256" key="8">
    <source>
        <dbReference type="ARBA" id="ARBA00022989"/>
    </source>
</evidence>
<evidence type="ECO:0000256" key="5">
    <source>
        <dbReference type="ARBA" id="ARBA00022597"/>
    </source>
</evidence>
<name>A0A160DZI5_9GAMM</name>
<feature type="transmembrane region" description="Helical" evidence="11">
    <location>
        <begin position="222"/>
        <end position="242"/>
    </location>
</feature>
<evidence type="ECO:0000256" key="11">
    <source>
        <dbReference type="RuleBase" id="RU361157"/>
    </source>
</evidence>
<dbReference type="PRINTS" id="PR00164">
    <property type="entry name" value="ABC2TRNSPORT"/>
</dbReference>
<evidence type="ECO:0000259" key="12">
    <source>
        <dbReference type="PROSITE" id="PS51012"/>
    </source>
</evidence>
<dbReference type="AlphaFoldDB" id="A0A160DZI5"/>
<feature type="transmembrane region" description="Helical" evidence="11">
    <location>
        <begin position="58"/>
        <end position="83"/>
    </location>
</feature>
<dbReference type="RefSeq" id="WP_067650687.1">
    <property type="nucleotide sequence ID" value="NZ_CP015249.1"/>
</dbReference>
<dbReference type="GO" id="GO:0015774">
    <property type="term" value="P:polysaccharide transport"/>
    <property type="evidence" value="ECO:0007669"/>
    <property type="project" value="UniProtKB-KW"/>
</dbReference>
<keyword evidence="4 11" id="KW-1003">Cell membrane</keyword>
<keyword evidence="5" id="KW-0762">Sugar transport</keyword>
<comment type="similarity">
    <text evidence="2 11">Belongs to the ABC-2 integral membrane protein family.</text>
</comment>
<keyword evidence="10 11" id="KW-0472">Membrane</keyword>
<sequence>MRQHVIELILFSTYAELRAERARNYLGIIWWLLEPAMMMGAFWLVFDVILKTGGPDNLAFLLTGLTMWQWMKSCITHGGYAIWSNLGLIRQARLPLIVFPLVQMLADTVKFFFIFALLAVILWLLGHPPTVAWLALPVIFVAIFLFAAGGGFILAAVVPFVPDVRFVIEQVLTVVMFLSGVVFALTNMPEKVHAVMQWNPVAGLVDATRGVVMYGRWPDWGALAKVAGVSAAVCALGITMIVRLTPRYPKLAA</sequence>
<dbReference type="EMBL" id="CP015249">
    <property type="protein sequence ID" value="ANB19613.1"/>
    <property type="molecule type" value="Genomic_DNA"/>
</dbReference>
<dbReference type="GO" id="GO:0043190">
    <property type="term" value="C:ATP-binding cassette (ABC) transporter complex"/>
    <property type="evidence" value="ECO:0007669"/>
    <property type="project" value="InterPro"/>
</dbReference>
<evidence type="ECO:0000256" key="6">
    <source>
        <dbReference type="ARBA" id="ARBA00022692"/>
    </source>
</evidence>
<feature type="transmembrane region" description="Helical" evidence="11">
    <location>
        <begin position="104"/>
        <end position="125"/>
    </location>
</feature>
<evidence type="ECO:0000256" key="4">
    <source>
        <dbReference type="ARBA" id="ARBA00022475"/>
    </source>
</evidence>
<dbReference type="InterPro" id="IPR000412">
    <property type="entry name" value="ABC_2_transport"/>
</dbReference>
<feature type="transmembrane region" description="Helical" evidence="11">
    <location>
        <begin position="131"/>
        <end position="154"/>
    </location>
</feature>
<organism evidence="13 14">
    <name type="scientific">Dokdonella koreensis DS-123</name>
    <dbReference type="NCBI Taxonomy" id="1300342"/>
    <lineage>
        <taxon>Bacteria</taxon>
        <taxon>Pseudomonadati</taxon>
        <taxon>Pseudomonadota</taxon>
        <taxon>Gammaproteobacteria</taxon>
        <taxon>Lysobacterales</taxon>
        <taxon>Rhodanobacteraceae</taxon>
        <taxon>Dokdonella</taxon>
    </lineage>
</organism>
<keyword evidence="3 11" id="KW-0813">Transport</keyword>
<evidence type="ECO:0000256" key="3">
    <source>
        <dbReference type="ARBA" id="ARBA00022448"/>
    </source>
</evidence>
<feature type="transmembrane region" description="Helical" evidence="11">
    <location>
        <begin position="25"/>
        <end position="46"/>
    </location>
</feature>
<protein>
    <recommendedName>
        <fullName evidence="11">Transport permease protein</fullName>
    </recommendedName>
</protein>
<feature type="domain" description="ABC transmembrane type-2" evidence="12">
    <location>
        <begin position="26"/>
        <end position="244"/>
    </location>
</feature>
<proteinExistence type="inferred from homology"/>
<dbReference type="KEGG" id="dko:I596_3625"/>
<keyword evidence="9" id="KW-0625">Polysaccharide transport</keyword>
<evidence type="ECO:0000256" key="7">
    <source>
        <dbReference type="ARBA" id="ARBA00022903"/>
    </source>
</evidence>